<organism evidence="1 2">
    <name type="scientific">Caecibacteroides pullorum</name>
    <dbReference type="NCBI Taxonomy" id="2725562"/>
    <lineage>
        <taxon>Bacteria</taxon>
        <taxon>Pseudomonadati</taxon>
        <taxon>Bacteroidota</taxon>
        <taxon>Bacteroidia</taxon>
        <taxon>Bacteroidales</taxon>
        <taxon>Bacteroidaceae</taxon>
        <taxon>Caecibacteroides</taxon>
    </lineage>
</organism>
<comment type="caution">
    <text evidence="1">The sequence shown here is derived from an EMBL/GenBank/DDBJ whole genome shotgun (WGS) entry which is preliminary data.</text>
</comment>
<reference evidence="1 2" key="1">
    <citation type="journal article" date="2021" name="Sci. Rep.">
        <title>The distribution of antibiotic resistance genes in chicken gut microbiota commensals.</title>
        <authorList>
            <person name="Juricova H."/>
            <person name="Matiasovicova J."/>
            <person name="Kubasova T."/>
            <person name="Cejkova D."/>
            <person name="Rychlik I."/>
        </authorList>
    </citation>
    <scope>NUCLEOTIDE SEQUENCE [LARGE SCALE GENOMIC DNA]</scope>
    <source>
        <strain evidence="1 2">An421</strain>
    </source>
</reference>
<evidence type="ECO:0000313" key="2">
    <source>
        <dbReference type="Proteomes" id="UP000698924"/>
    </source>
</evidence>
<protein>
    <recommendedName>
        <fullName evidence="3">Beta-galactosidase</fullName>
    </recommendedName>
</protein>
<dbReference type="InterPro" id="IPR017853">
    <property type="entry name" value="GH"/>
</dbReference>
<dbReference type="SUPFAM" id="SSF51445">
    <property type="entry name" value="(Trans)glycosidases"/>
    <property type="match status" value="1"/>
</dbReference>
<dbReference type="Proteomes" id="UP000698924">
    <property type="component" value="Unassembled WGS sequence"/>
</dbReference>
<keyword evidence="2" id="KW-1185">Reference proteome</keyword>
<name>A0AA40ZST3_9BACT</name>
<evidence type="ECO:0008006" key="3">
    <source>
        <dbReference type="Google" id="ProtNLM"/>
    </source>
</evidence>
<dbReference type="AlphaFoldDB" id="A0AA40ZST3"/>
<gene>
    <name evidence="1" type="ORF">H6D15_06665</name>
</gene>
<dbReference type="Gene3D" id="3.20.20.80">
    <property type="entry name" value="Glycosidases"/>
    <property type="match status" value="1"/>
</dbReference>
<proteinExistence type="predicted"/>
<sequence>MYFVLDTLIKWLNYHMENWKAMAERPFVWGSFVWNMFDFGAAHRTEGDRPGVNDKGLVTRDRKIRKDAFYL</sequence>
<evidence type="ECO:0000313" key="1">
    <source>
        <dbReference type="EMBL" id="MBM6857286.1"/>
    </source>
</evidence>
<dbReference type="RefSeq" id="WP_204971565.1">
    <property type="nucleotide sequence ID" value="NZ_JACJMO010000007.1"/>
</dbReference>
<dbReference type="EMBL" id="JACJMO010000007">
    <property type="protein sequence ID" value="MBM6857286.1"/>
    <property type="molecule type" value="Genomic_DNA"/>
</dbReference>
<accession>A0AA40ZST3</accession>